<organism evidence="1 2">
    <name type="scientific">Dryococelus australis</name>
    <dbReference type="NCBI Taxonomy" id="614101"/>
    <lineage>
        <taxon>Eukaryota</taxon>
        <taxon>Metazoa</taxon>
        <taxon>Ecdysozoa</taxon>
        <taxon>Arthropoda</taxon>
        <taxon>Hexapoda</taxon>
        <taxon>Insecta</taxon>
        <taxon>Pterygota</taxon>
        <taxon>Neoptera</taxon>
        <taxon>Polyneoptera</taxon>
        <taxon>Phasmatodea</taxon>
        <taxon>Verophasmatodea</taxon>
        <taxon>Anareolatae</taxon>
        <taxon>Phasmatidae</taxon>
        <taxon>Eurycanthinae</taxon>
        <taxon>Dryococelus</taxon>
    </lineage>
</organism>
<dbReference type="Gene3D" id="3.40.50.300">
    <property type="entry name" value="P-loop containing nucleotide triphosphate hydrolases"/>
    <property type="match status" value="1"/>
</dbReference>
<evidence type="ECO:0000313" key="1">
    <source>
        <dbReference type="EMBL" id="KAJ8882665.1"/>
    </source>
</evidence>
<evidence type="ECO:0008006" key="3">
    <source>
        <dbReference type="Google" id="ProtNLM"/>
    </source>
</evidence>
<dbReference type="Proteomes" id="UP001159363">
    <property type="component" value="Chromosome 4"/>
</dbReference>
<protein>
    <recommendedName>
        <fullName evidence="3">DNA helicase</fullName>
    </recommendedName>
</protein>
<comment type="caution">
    <text evidence="1">The sequence shown here is derived from an EMBL/GenBank/DDBJ whole genome shotgun (WGS) entry which is preliminary data.</text>
</comment>
<dbReference type="EMBL" id="JARBHB010000005">
    <property type="protein sequence ID" value="KAJ8882665.1"/>
    <property type="molecule type" value="Genomic_DNA"/>
</dbReference>
<gene>
    <name evidence="1" type="ORF">PR048_014477</name>
</gene>
<proteinExistence type="predicted"/>
<evidence type="ECO:0000313" key="2">
    <source>
        <dbReference type="Proteomes" id="UP001159363"/>
    </source>
</evidence>
<reference evidence="1 2" key="1">
    <citation type="submission" date="2023-02" db="EMBL/GenBank/DDBJ databases">
        <title>LHISI_Scaffold_Assembly.</title>
        <authorList>
            <person name="Stuart O.P."/>
            <person name="Cleave R."/>
            <person name="Magrath M.J.L."/>
            <person name="Mikheyev A.S."/>
        </authorList>
    </citation>
    <scope>NUCLEOTIDE SEQUENCE [LARGE SCALE GENOMIC DNA]</scope>
    <source>
        <strain evidence="1">Daus_M_001</strain>
        <tissue evidence="1">Leg muscle</tissue>
    </source>
</reference>
<dbReference type="InterPro" id="IPR027417">
    <property type="entry name" value="P-loop_NTPase"/>
</dbReference>
<accession>A0ABQ9HEH8</accession>
<keyword evidence="2" id="KW-1185">Reference proteome</keyword>
<dbReference type="SUPFAM" id="SSF52540">
    <property type="entry name" value="P-loop containing nucleoside triphosphate hydrolases"/>
    <property type="match status" value="1"/>
</dbReference>
<name>A0ABQ9HEH8_9NEOP</name>
<sequence length="319" mass="35587">MKVLGLADFVDTARFYISDYGFLEGNRKHYKHIFMDEAEALCLSFEEGIIADTFQTIFRRYELGNAGAGDVTPGCLWFLVDINQASLFLPKHSPQILKSADVTLSKVMRSTATIYRLFKQFYDDPIPRLPPAFKQRTYASIRELSIGHDVEGPPVYWADTGTHSSVLDALVAVIVDLCSAKGVQPNDLCVMPFLVNEVTAAHAINDAIKGLFAEGSFMPQALSNVESFVLTDQPCHFVTPWILRVKGLEFKAVVVVIEDDDFDIADAEDRRKMYIMASRCTCLLVMVSSADVRRTVDSAGVTREYQFSGSLFLEHQVTA</sequence>